<feature type="chain" id="PRO_5015164995" evidence="1">
    <location>
        <begin position="19"/>
        <end position="43"/>
    </location>
</feature>
<feature type="signal peptide" evidence="1">
    <location>
        <begin position="1"/>
        <end position="18"/>
    </location>
</feature>
<protein>
    <submittedName>
        <fullName evidence="2">Uncharacterized protein</fullName>
    </submittedName>
</protein>
<organism evidence="2">
    <name type="scientific">Rhizophora mucronata</name>
    <name type="common">Asiatic mangrove</name>
    <dbReference type="NCBI Taxonomy" id="61149"/>
    <lineage>
        <taxon>Eukaryota</taxon>
        <taxon>Viridiplantae</taxon>
        <taxon>Streptophyta</taxon>
        <taxon>Embryophyta</taxon>
        <taxon>Tracheophyta</taxon>
        <taxon>Spermatophyta</taxon>
        <taxon>Magnoliopsida</taxon>
        <taxon>eudicotyledons</taxon>
        <taxon>Gunneridae</taxon>
        <taxon>Pentapetalae</taxon>
        <taxon>rosids</taxon>
        <taxon>fabids</taxon>
        <taxon>Malpighiales</taxon>
        <taxon>Rhizophoraceae</taxon>
        <taxon>Rhizophora</taxon>
    </lineage>
</organism>
<dbReference type="AlphaFoldDB" id="A0A2P2KJQ6"/>
<reference evidence="2" key="1">
    <citation type="submission" date="2018-02" db="EMBL/GenBank/DDBJ databases">
        <title>Rhizophora mucronata_Transcriptome.</title>
        <authorList>
            <person name="Meera S.P."/>
            <person name="Sreeshan A."/>
            <person name="Augustine A."/>
        </authorList>
    </citation>
    <scope>NUCLEOTIDE SEQUENCE</scope>
    <source>
        <tissue evidence="2">Leaf</tissue>
    </source>
</reference>
<sequence length="43" mass="4958">MLYSSISCLFFFFVPLEIHVLDMIKFSQLCAVTPNSMVFPLEV</sequence>
<evidence type="ECO:0000313" key="2">
    <source>
        <dbReference type="EMBL" id="MBX05966.1"/>
    </source>
</evidence>
<evidence type="ECO:0000256" key="1">
    <source>
        <dbReference type="SAM" id="SignalP"/>
    </source>
</evidence>
<dbReference type="EMBL" id="GGEC01025482">
    <property type="protein sequence ID" value="MBX05966.1"/>
    <property type="molecule type" value="Transcribed_RNA"/>
</dbReference>
<accession>A0A2P2KJQ6</accession>
<proteinExistence type="predicted"/>
<keyword evidence="1" id="KW-0732">Signal</keyword>
<name>A0A2P2KJQ6_RHIMU</name>